<proteinExistence type="predicted"/>
<protein>
    <submittedName>
        <fullName evidence="1">Uncharacterized protein</fullName>
    </submittedName>
</protein>
<dbReference type="EMBL" id="KQ460847">
    <property type="protein sequence ID" value="KPJ11988.1"/>
    <property type="molecule type" value="Genomic_DNA"/>
</dbReference>
<dbReference type="Proteomes" id="UP000053240">
    <property type="component" value="Unassembled WGS sequence"/>
</dbReference>
<keyword evidence="2" id="KW-1185">Reference proteome</keyword>
<accession>A0A0N0PBR6</accession>
<evidence type="ECO:0000313" key="1">
    <source>
        <dbReference type="EMBL" id="KPJ11988.1"/>
    </source>
</evidence>
<dbReference type="AlphaFoldDB" id="A0A0N0PBR6"/>
<reference evidence="1 2" key="1">
    <citation type="journal article" date="2015" name="Nat. Commun.">
        <title>Outbred genome sequencing and CRISPR/Cas9 gene editing in butterflies.</title>
        <authorList>
            <person name="Li X."/>
            <person name="Fan D."/>
            <person name="Zhang W."/>
            <person name="Liu G."/>
            <person name="Zhang L."/>
            <person name="Zhao L."/>
            <person name="Fang X."/>
            <person name="Chen L."/>
            <person name="Dong Y."/>
            <person name="Chen Y."/>
            <person name="Ding Y."/>
            <person name="Zhao R."/>
            <person name="Feng M."/>
            <person name="Zhu Y."/>
            <person name="Feng Y."/>
            <person name="Jiang X."/>
            <person name="Zhu D."/>
            <person name="Xiang H."/>
            <person name="Feng X."/>
            <person name="Li S."/>
            <person name="Wang J."/>
            <person name="Zhang G."/>
            <person name="Kronforst M.R."/>
            <person name="Wang W."/>
        </authorList>
    </citation>
    <scope>NUCLEOTIDE SEQUENCE [LARGE SCALE GENOMIC DNA]</scope>
    <source>
        <strain evidence="1">Ya'a_city_454_Pm</strain>
        <tissue evidence="1">Whole body</tissue>
    </source>
</reference>
<sequence>MALQLPLKQALMTEVEGGAALAWRLLATLEGGSLLLVTSALLAYTARSKEAARHRIPVKNVLITNNTSTLGQEITKRLIARGCTVSTVTSTATSEAISVKADALVVIGAEMKESGLDGITQLITEDVYYNVKLLESLSPLVRTGGCVAWACAGAAGGDFSGATSAYDAVLKASLQHIARNQHCEPIWTDRCEDCEVAAERMVASLLPCADPQSITTFSLRNAVRKLSEYIGRWLKIVS</sequence>
<evidence type="ECO:0000313" key="2">
    <source>
        <dbReference type="Proteomes" id="UP000053240"/>
    </source>
</evidence>
<gene>
    <name evidence="1" type="ORF">RR48_03591</name>
</gene>
<dbReference type="InParanoid" id="A0A0N0PBR6"/>
<name>A0A0N0PBR6_PAPMA</name>
<organism evidence="1 2">
    <name type="scientific">Papilio machaon</name>
    <name type="common">Old World swallowtail butterfly</name>
    <dbReference type="NCBI Taxonomy" id="76193"/>
    <lineage>
        <taxon>Eukaryota</taxon>
        <taxon>Metazoa</taxon>
        <taxon>Ecdysozoa</taxon>
        <taxon>Arthropoda</taxon>
        <taxon>Hexapoda</taxon>
        <taxon>Insecta</taxon>
        <taxon>Pterygota</taxon>
        <taxon>Neoptera</taxon>
        <taxon>Endopterygota</taxon>
        <taxon>Lepidoptera</taxon>
        <taxon>Glossata</taxon>
        <taxon>Ditrysia</taxon>
        <taxon>Papilionoidea</taxon>
        <taxon>Papilionidae</taxon>
        <taxon>Papilioninae</taxon>
        <taxon>Papilio</taxon>
    </lineage>
</organism>